<keyword evidence="1" id="KW-1133">Transmembrane helix</keyword>
<proteinExistence type="predicted"/>
<keyword evidence="1" id="KW-0472">Membrane</keyword>
<feature type="transmembrane region" description="Helical" evidence="1">
    <location>
        <begin position="25"/>
        <end position="44"/>
    </location>
</feature>
<evidence type="ECO:0000256" key="1">
    <source>
        <dbReference type="SAM" id="Phobius"/>
    </source>
</evidence>
<dbReference type="AlphaFoldDB" id="A0AAV4RS98"/>
<name>A0AAV4RS98_9ARAC</name>
<sequence>MEVTTKCFKLYNDFKKHLKISKDKFDLLNLFLLCLAVLSALFVVSEVSINIESGNPRRARLPGKQRIRILRRLPRVLSQPPRQSTAGMHTQIELRMQVQRGFRLVQRPRLLIGLRQTRGLSINGE</sequence>
<dbReference type="EMBL" id="BPLQ01006483">
    <property type="protein sequence ID" value="GIY22803.1"/>
    <property type="molecule type" value="Genomic_DNA"/>
</dbReference>
<evidence type="ECO:0000313" key="2">
    <source>
        <dbReference type="EMBL" id="GIY22803.1"/>
    </source>
</evidence>
<keyword evidence="3" id="KW-1185">Reference proteome</keyword>
<keyword evidence="1" id="KW-0812">Transmembrane</keyword>
<organism evidence="2 3">
    <name type="scientific">Caerostris darwini</name>
    <dbReference type="NCBI Taxonomy" id="1538125"/>
    <lineage>
        <taxon>Eukaryota</taxon>
        <taxon>Metazoa</taxon>
        <taxon>Ecdysozoa</taxon>
        <taxon>Arthropoda</taxon>
        <taxon>Chelicerata</taxon>
        <taxon>Arachnida</taxon>
        <taxon>Araneae</taxon>
        <taxon>Araneomorphae</taxon>
        <taxon>Entelegynae</taxon>
        <taxon>Araneoidea</taxon>
        <taxon>Araneidae</taxon>
        <taxon>Caerostris</taxon>
    </lineage>
</organism>
<gene>
    <name evidence="2" type="ORF">CDAR_275791</name>
</gene>
<reference evidence="2 3" key="1">
    <citation type="submission" date="2021-06" db="EMBL/GenBank/DDBJ databases">
        <title>Caerostris darwini draft genome.</title>
        <authorList>
            <person name="Kono N."/>
            <person name="Arakawa K."/>
        </authorList>
    </citation>
    <scope>NUCLEOTIDE SEQUENCE [LARGE SCALE GENOMIC DNA]</scope>
</reference>
<accession>A0AAV4RS98</accession>
<dbReference type="Proteomes" id="UP001054837">
    <property type="component" value="Unassembled WGS sequence"/>
</dbReference>
<evidence type="ECO:0000313" key="3">
    <source>
        <dbReference type="Proteomes" id="UP001054837"/>
    </source>
</evidence>
<protein>
    <submittedName>
        <fullName evidence="2">Uncharacterized protein</fullName>
    </submittedName>
</protein>
<comment type="caution">
    <text evidence="2">The sequence shown here is derived from an EMBL/GenBank/DDBJ whole genome shotgun (WGS) entry which is preliminary data.</text>
</comment>